<dbReference type="RefSeq" id="WP_309481867.1">
    <property type="nucleotide sequence ID" value="NZ_CP133720.1"/>
</dbReference>
<reference evidence="9" key="1">
    <citation type="submission" date="2023-09" db="EMBL/GenBank/DDBJ databases">
        <title>Undibacterium sp. 20NA77.5 isolated from freshwater.</title>
        <authorList>
            <person name="Le V."/>
            <person name="Ko S.-R."/>
            <person name="Ahn C.-Y."/>
            <person name="Oh H.-M."/>
        </authorList>
    </citation>
    <scope>NUCLEOTIDE SEQUENCE</scope>
    <source>
        <strain evidence="9">20NA77.5</strain>
    </source>
</reference>
<evidence type="ECO:0000256" key="1">
    <source>
        <dbReference type="ARBA" id="ARBA00022500"/>
    </source>
</evidence>
<evidence type="ECO:0000313" key="10">
    <source>
        <dbReference type="Proteomes" id="UP001181355"/>
    </source>
</evidence>
<keyword evidence="4" id="KW-0175">Coiled coil</keyword>
<dbReference type="Gene3D" id="3.30.450.20">
    <property type="entry name" value="PAS domain"/>
    <property type="match status" value="2"/>
</dbReference>
<dbReference type="SUPFAM" id="SSF58104">
    <property type="entry name" value="Methyl-accepting chemotaxis protein (MCP) signaling domain"/>
    <property type="match status" value="1"/>
</dbReference>
<organism evidence="9 10">
    <name type="scientific">Undibacterium cyanobacteriorum</name>
    <dbReference type="NCBI Taxonomy" id="3073561"/>
    <lineage>
        <taxon>Bacteria</taxon>
        <taxon>Pseudomonadati</taxon>
        <taxon>Pseudomonadota</taxon>
        <taxon>Betaproteobacteria</taxon>
        <taxon>Burkholderiales</taxon>
        <taxon>Oxalobacteraceae</taxon>
        <taxon>Undibacterium</taxon>
    </lineage>
</organism>
<dbReference type="EMBL" id="CP133720">
    <property type="protein sequence ID" value="WMW80374.1"/>
    <property type="molecule type" value="Genomic_DNA"/>
</dbReference>
<evidence type="ECO:0000256" key="3">
    <source>
        <dbReference type="PROSITE-ProRule" id="PRU00284"/>
    </source>
</evidence>
<dbReference type="Gene3D" id="6.10.340.10">
    <property type="match status" value="1"/>
</dbReference>
<feature type="domain" description="HAMP" evidence="8">
    <location>
        <begin position="347"/>
        <end position="391"/>
    </location>
</feature>
<dbReference type="InterPro" id="IPR003660">
    <property type="entry name" value="HAMP_dom"/>
</dbReference>
<comment type="similarity">
    <text evidence="2">Belongs to the methyl-accepting chemotaxis (MCP) protein family.</text>
</comment>
<accession>A0ABY9RHP0</accession>
<keyword evidence="6" id="KW-0472">Membrane</keyword>
<dbReference type="CDD" id="cd00130">
    <property type="entry name" value="PAS"/>
    <property type="match status" value="1"/>
</dbReference>
<proteinExistence type="inferred from homology"/>
<dbReference type="SMART" id="SM00283">
    <property type="entry name" value="MA"/>
    <property type="match status" value="1"/>
</dbReference>
<dbReference type="Gene3D" id="1.10.287.950">
    <property type="entry name" value="Methyl-accepting chemotaxis protein"/>
    <property type="match status" value="1"/>
</dbReference>
<evidence type="ECO:0000256" key="2">
    <source>
        <dbReference type="ARBA" id="ARBA00029447"/>
    </source>
</evidence>
<keyword evidence="10" id="KW-1185">Reference proteome</keyword>
<evidence type="ECO:0000256" key="6">
    <source>
        <dbReference type="SAM" id="Phobius"/>
    </source>
</evidence>
<feature type="region of interest" description="Disordered" evidence="5">
    <location>
        <begin position="982"/>
        <end position="1014"/>
    </location>
</feature>
<sequence>MKDYFKKMSISKKFALVGLLVCLLFVLPFSMFISGLNSKISTAQLEQSGANTIPSAIKVMQAVQKHRGLNSSVLNGSAEARGNRDAAAQEAASAIEKLYTDAKSNPSLKIEESVKNIKAQWQSLLNERDRINATESFSRHTALVKSVSTTIDLISDNSGLTLSPDEESYFLGILASNALPQLTEKIAVTRGLGAGLLSKGNATQAEKLALGAKAEIVREGMESTKNQIQKIVSSGSSYAHLMGKFQDIESKTNEVLNLITEQILQQEKFNLDSKTYFQKASSVVDASVELELQITKDLEKRTDQIVREGKNERLTSALSSALLFILVIASTYFILGSIQSEIGNEPTAVAEFARSVASGNLDAAIDVRENDETSIAATLNSMARSLRARNDEAQNTARETLRIKIALDNVSTNVMLADNERNIIYMNKSITDMLTKAEPDVRKVLPNFNVKGLIGSNIDQFHKNPGHQKQLLATFTSSHHAQITVGFRTFALSANPVHNEAGERLGSVVEWADITESLAAKREADRVAAENLRIKIALDGCSTNVMIADNDRNIIYANESVRRMLANAENDLRKALPNFSAADLVGSNIDQFHRNPAHQKELLAKFTSAYKTQISVGGHTFALAANPVINSQGERLGSVVEWTDRTDEVAVEKEVQHVVSNAVAGDFSTRINEEGKTGFFASLSTEVNRLLDVSEEGLNEVLRVLAGLSQGDLTQTITKDYEGTFGELKDSSNATVEKLADIVTDVMHAADSLANASEQISATSQSLSQAASEQAAGVEETSSSIEQMAAGINQNAENAKVTDAIAEKASKQAIEGGHAVRETVTAMKEIAAQIGIIDDIAYQTNMLALNAAIEAARAGEHGKGFAVVAAEVRKLAERSQVAAKEIGDLASGSVKTAERAGNLIEEIVPSIGRTSDLVQEIAAASQEQSVGASQVNTAMNQMNQITQQNASASEELAATSEEMTSQAEQLMDLIGFFKLNEQSKSASKNSPQESSVKISKRPMQASKNAGPNIDIAKFERF</sequence>
<dbReference type="InterPro" id="IPR000014">
    <property type="entry name" value="PAS"/>
</dbReference>
<dbReference type="InterPro" id="IPR004089">
    <property type="entry name" value="MCPsignal_dom"/>
</dbReference>
<dbReference type="PROSITE" id="PS50111">
    <property type="entry name" value="CHEMOTAXIS_TRANSDUC_2"/>
    <property type="match status" value="1"/>
</dbReference>
<dbReference type="InterPro" id="IPR004090">
    <property type="entry name" value="Chemotax_Me-accpt_rcpt"/>
</dbReference>
<dbReference type="Pfam" id="PF13188">
    <property type="entry name" value="PAS_8"/>
    <property type="match status" value="2"/>
</dbReference>
<evidence type="ECO:0000259" key="7">
    <source>
        <dbReference type="PROSITE" id="PS50111"/>
    </source>
</evidence>
<feature type="compositionally biased region" description="Polar residues" evidence="5">
    <location>
        <begin position="982"/>
        <end position="997"/>
    </location>
</feature>
<feature type="domain" description="Methyl-accepting transducer" evidence="7">
    <location>
        <begin position="749"/>
        <end position="964"/>
    </location>
</feature>
<dbReference type="PANTHER" id="PTHR43531:SF11">
    <property type="entry name" value="METHYL-ACCEPTING CHEMOTAXIS PROTEIN 3"/>
    <property type="match status" value="1"/>
</dbReference>
<keyword evidence="3" id="KW-0807">Transducer</keyword>
<evidence type="ECO:0000256" key="4">
    <source>
        <dbReference type="SAM" id="Coils"/>
    </source>
</evidence>
<evidence type="ECO:0000259" key="8">
    <source>
        <dbReference type="PROSITE" id="PS50885"/>
    </source>
</evidence>
<gene>
    <name evidence="9" type="ORF">RF679_17255</name>
</gene>
<feature type="domain" description="HAMP" evidence="8">
    <location>
        <begin position="698"/>
        <end position="744"/>
    </location>
</feature>
<dbReference type="Pfam" id="PF18947">
    <property type="entry name" value="HAMP_2"/>
    <property type="match status" value="1"/>
</dbReference>
<dbReference type="InterPro" id="IPR035965">
    <property type="entry name" value="PAS-like_dom_sf"/>
</dbReference>
<keyword evidence="6" id="KW-0812">Transmembrane</keyword>
<keyword evidence="1" id="KW-0145">Chemotaxis</keyword>
<dbReference type="PROSITE" id="PS50885">
    <property type="entry name" value="HAMP"/>
    <property type="match status" value="2"/>
</dbReference>
<evidence type="ECO:0000256" key="5">
    <source>
        <dbReference type="SAM" id="MobiDB-lite"/>
    </source>
</evidence>
<name>A0ABY9RHP0_9BURK</name>
<dbReference type="SUPFAM" id="SSF55785">
    <property type="entry name" value="PYP-like sensor domain (PAS domain)"/>
    <property type="match status" value="1"/>
</dbReference>
<dbReference type="PANTHER" id="PTHR43531">
    <property type="entry name" value="PROTEIN ICFG"/>
    <property type="match status" value="1"/>
</dbReference>
<feature type="coiled-coil region" evidence="4">
    <location>
        <begin position="935"/>
        <end position="962"/>
    </location>
</feature>
<protein>
    <submittedName>
        <fullName evidence="9">Methyl-accepting chemotaxis protein</fullName>
    </submittedName>
</protein>
<feature type="transmembrane region" description="Helical" evidence="6">
    <location>
        <begin position="314"/>
        <end position="335"/>
    </location>
</feature>
<evidence type="ECO:0000313" key="9">
    <source>
        <dbReference type="EMBL" id="WMW80374.1"/>
    </source>
</evidence>
<dbReference type="PRINTS" id="PR00260">
    <property type="entry name" value="CHEMTRNSDUCR"/>
</dbReference>
<dbReference type="Pfam" id="PF00015">
    <property type="entry name" value="MCPsignal"/>
    <property type="match status" value="1"/>
</dbReference>
<dbReference type="Proteomes" id="UP001181355">
    <property type="component" value="Chromosome"/>
</dbReference>
<dbReference type="CDD" id="cd11386">
    <property type="entry name" value="MCP_signal"/>
    <property type="match status" value="1"/>
</dbReference>
<dbReference type="InterPro" id="IPR051310">
    <property type="entry name" value="MCP_chemotaxis"/>
</dbReference>
<keyword evidence="6" id="KW-1133">Transmembrane helix</keyword>